<evidence type="ECO:0000256" key="5">
    <source>
        <dbReference type="ARBA" id="ARBA00023136"/>
    </source>
</evidence>
<organism evidence="8 9">
    <name type="scientific">Eubacterium cellulosolvens (strain ATCC 43171 / JCM 9499 / 6)</name>
    <name type="common">Cillobacterium cellulosolvens</name>
    <dbReference type="NCBI Taxonomy" id="633697"/>
    <lineage>
        <taxon>Bacteria</taxon>
        <taxon>Bacillati</taxon>
        <taxon>Bacillota</taxon>
        <taxon>Clostridia</taxon>
        <taxon>Eubacteriales</taxon>
        <taxon>Eubacteriaceae</taxon>
        <taxon>Eubacterium</taxon>
    </lineage>
</organism>
<evidence type="ECO:0000256" key="2">
    <source>
        <dbReference type="ARBA" id="ARBA00022475"/>
    </source>
</evidence>
<dbReference type="GO" id="GO:0005886">
    <property type="term" value="C:plasma membrane"/>
    <property type="evidence" value="ECO:0007669"/>
    <property type="project" value="UniProtKB-ARBA"/>
</dbReference>
<reference evidence="8 9" key="2">
    <citation type="submission" date="2012-02" db="EMBL/GenBank/DDBJ databases">
        <title>Improved High-Quality Draft sequence of Eubacterium cellulosolvens 6.</title>
        <authorList>
            <consortium name="US DOE Joint Genome Institute"/>
            <person name="Lucas S."/>
            <person name="Han J."/>
            <person name="Lapidus A."/>
            <person name="Cheng J.-F."/>
            <person name="Goodwin L."/>
            <person name="Pitluck S."/>
            <person name="Peters L."/>
            <person name="Mikhailova N."/>
            <person name="Gu W."/>
            <person name="Detter J.C."/>
            <person name="Han C."/>
            <person name="Tapia R."/>
            <person name="Land M."/>
            <person name="Hauser L."/>
            <person name="Kyrpides N."/>
            <person name="Ivanova N."/>
            <person name="Pagani I."/>
            <person name="Johnson E."/>
            <person name="Mukhopadhyay B."/>
            <person name="Anderson I."/>
            <person name="Woyke T."/>
        </authorList>
    </citation>
    <scope>NUCLEOTIDE SEQUENCE [LARGE SCALE GENOMIC DNA]</scope>
    <source>
        <strain evidence="8 9">6</strain>
    </source>
</reference>
<dbReference type="Pfam" id="PF02361">
    <property type="entry name" value="CbiQ"/>
    <property type="match status" value="1"/>
</dbReference>
<name>I5AX26_EUBC6</name>
<feature type="region of interest" description="Disordered" evidence="6">
    <location>
        <begin position="1"/>
        <end position="43"/>
    </location>
</feature>
<dbReference type="InterPro" id="IPR051611">
    <property type="entry name" value="ECF_transporter_component"/>
</dbReference>
<feature type="compositionally biased region" description="Basic and acidic residues" evidence="6">
    <location>
        <begin position="9"/>
        <end position="34"/>
    </location>
</feature>
<dbReference type="CDD" id="cd16914">
    <property type="entry name" value="EcfT"/>
    <property type="match status" value="1"/>
</dbReference>
<keyword evidence="5 7" id="KW-0472">Membrane</keyword>
<dbReference type="AlphaFoldDB" id="I5AX26"/>
<sequence length="275" mass="30734">MQATLGKTSESRRKTECGEPRMETKIERTEESRRKSAGSRLTNPLRLDPRTKLYMILIVSAIVMLSATTPLLWAIRIVITLIPIALLLLEKRYASAFRFAGLYGLALVVTFRFLSEDSTGLFKSFLTGYSGIVAQFLPAMITAWYVVRTTKIDEFMSAMQRMHVPDGVTISLAVVMRFFPTIKEEYASIRDAMRMRGIALGGGSVAKMVEYRMIPLLFSCVNIGDELSAAAITRGLGGKVKRTSVETLKMGLADWLLIGFFSGLTGVFVYFKYFQ</sequence>
<evidence type="ECO:0000256" key="4">
    <source>
        <dbReference type="ARBA" id="ARBA00022989"/>
    </source>
</evidence>
<keyword evidence="4 7" id="KW-1133">Transmembrane helix</keyword>
<proteinExistence type="predicted"/>
<dbReference type="InterPro" id="IPR003339">
    <property type="entry name" value="ABC/ECF_trnsptr_transmembrane"/>
</dbReference>
<dbReference type="EMBL" id="CM001487">
    <property type="protein sequence ID" value="EIM58349.1"/>
    <property type="molecule type" value="Genomic_DNA"/>
</dbReference>
<dbReference type="Proteomes" id="UP000005753">
    <property type="component" value="Chromosome"/>
</dbReference>
<dbReference type="HOGENOM" id="CLU_076847_1_1_9"/>
<dbReference type="PANTHER" id="PTHR34857:SF2">
    <property type="entry name" value="SLL0384 PROTEIN"/>
    <property type="match status" value="1"/>
</dbReference>
<evidence type="ECO:0000256" key="7">
    <source>
        <dbReference type="SAM" id="Phobius"/>
    </source>
</evidence>
<evidence type="ECO:0000256" key="3">
    <source>
        <dbReference type="ARBA" id="ARBA00022692"/>
    </source>
</evidence>
<feature type="transmembrane region" description="Helical" evidence="7">
    <location>
        <begin position="126"/>
        <end position="147"/>
    </location>
</feature>
<keyword evidence="3 7" id="KW-0812">Transmembrane</keyword>
<feature type="transmembrane region" description="Helical" evidence="7">
    <location>
        <begin position="252"/>
        <end position="271"/>
    </location>
</feature>
<comment type="subcellular location">
    <subcellularLocation>
        <location evidence="1">Membrane</location>
        <topology evidence="1">Multi-pass membrane protein</topology>
    </subcellularLocation>
</comment>
<reference evidence="8 9" key="1">
    <citation type="submission" date="2010-08" db="EMBL/GenBank/DDBJ databases">
        <authorList>
            <consortium name="US DOE Joint Genome Institute (JGI-PGF)"/>
            <person name="Lucas S."/>
            <person name="Copeland A."/>
            <person name="Lapidus A."/>
            <person name="Cheng J.-F."/>
            <person name="Bruce D."/>
            <person name="Goodwin L."/>
            <person name="Pitluck S."/>
            <person name="Land M.L."/>
            <person name="Hauser L."/>
            <person name="Chang Y.-J."/>
            <person name="Anderson I.J."/>
            <person name="Johnson E."/>
            <person name="Mulhopadhyay B."/>
            <person name="Kyrpides N."/>
            <person name="Woyke T.J."/>
        </authorList>
    </citation>
    <scope>NUCLEOTIDE SEQUENCE [LARGE SCALE GENOMIC DNA]</scope>
    <source>
        <strain evidence="8 9">6</strain>
    </source>
</reference>
<evidence type="ECO:0000256" key="1">
    <source>
        <dbReference type="ARBA" id="ARBA00004141"/>
    </source>
</evidence>
<feature type="transmembrane region" description="Helical" evidence="7">
    <location>
        <begin position="96"/>
        <end position="114"/>
    </location>
</feature>
<feature type="transmembrane region" description="Helical" evidence="7">
    <location>
        <begin position="51"/>
        <end position="67"/>
    </location>
</feature>
<evidence type="ECO:0000313" key="9">
    <source>
        <dbReference type="Proteomes" id="UP000005753"/>
    </source>
</evidence>
<gene>
    <name evidence="8" type="ORF">EubceDRAFT1_2638</name>
</gene>
<protein>
    <submittedName>
        <fullName evidence="8">ABC-type cobalt transport system, permease component CbiQ</fullName>
    </submittedName>
</protein>
<accession>I5AX26</accession>
<evidence type="ECO:0000256" key="6">
    <source>
        <dbReference type="SAM" id="MobiDB-lite"/>
    </source>
</evidence>
<dbReference type="eggNOG" id="COG0619">
    <property type="taxonomic scope" value="Bacteria"/>
</dbReference>
<evidence type="ECO:0000313" key="8">
    <source>
        <dbReference type="EMBL" id="EIM58349.1"/>
    </source>
</evidence>
<dbReference type="STRING" id="633697.EubceDRAFT1_2638"/>
<keyword evidence="2" id="KW-1003">Cell membrane</keyword>
<keyword evidence="9" id="KW-1185">Reference proteome</keyword>
<dbReference type="PANTHER" id="PTHR34857">
    <property type="entry name" value="SLL0384 PROTEIN"/>
    <property type="match status" value="1"/>
</dbReference>